<evidence type="ECO:0000256" key="1">
    <source>
        <dbReference type="SAM" id="MobiDB-lite"/>
    </source>
</evidence>
<accession>A0A0A1U0D1</accession>
<dbReference type="EMBL" id="KB206860">
    <property type="protein sequence ID" value="ELP87334.1"/>
    <property type="molecule type" value="Genomic_DNA"/>
</dbReference>
<proteinExistence type="predicted"/>
<dbReference type="GeneID" id="14886477"/>
<dbReference type="OMA" id="STEYASC"/>
<protein>
    <submittedName>
        <fullName evidence="2">Uncharacterized protein</fullName>
    </submittedName>
</protein>
<reference evidence="2 3" key="1">
    <citation type="submission" date="2012-10" db="EMBL/GenBank/DDBJ databases">
        <authorList>
            <person name="Zafar N."/>
            <person name="Inman J."/>
            <person name="Hall N."/>
            <person name="Lorenzi H."/>
            <person name="Caler E."/>
        </authorList>
    </citation>
    <scope>NUCLEOTIDE SEQUENCE [LARGE SCALE GENOMIC DNA]</scope>
    <source>
        <strain evidence="2 3">IP1</strain>
    </source>
</reference>
<dbReference type="VEuPathDB" id="AmoebaDB:EIN_095910"/>
<dbReference type="InterPro" id="IPR036322">
    <property type="entry name" value="WD40_repeat_dom_sf"/>
</dbReference>
<dbReference type="SUPFAM" id="SSF50978">
    <property type="entry name" value="WD40 repeat-like"/>
    <property type="match status" value="1"/>
</dbReference>
<evidence type="ECO:0000313" key="3">
    <source>
        <dbReference type="Proteomes" id="UP000014680"/>
    </source>
</evidence>
<feature type="compositionally biased region" description="Basic and acidic residues" evidence="1">
    <location>
        <begin position="445"/>
        <end position="472"/>
    </location>
</feature>
<sequence>MEQLPSEPQPNVSNQFLFLDPMSNQVDKSLGYYPRGVPFVVREATERNELNKTIDVPEASSIPYWVLKPEMEEDTKIRNTYLNNTFSHFISDNQHYFLYQVEMGDVMFCKFDGKIQEVETIYVGGVVRQIGVFENNLWRDPGQCVGEVLFYIANENNVFVYTVTDEKPVLLREIHNTEKVEDVLMSKFEREVLIISTQREVLIAGVFDNFEQRFEVEYRQNDEGVVSIAFGLFPIIFIGKGYGLYRLDVLSGKSTVVFGYQSKILGLRSVVSAPFNLLVLTTDHLHLFDSRLNYGVQCFMHSIPRNEIMRSIDVLERDDKIVALIGSKKYIVIVPFLFNKEKKMFDKMSETTRIDLPVIVPINRAEKKTQITGFFFFSKNENGVLFVIDNERRVCAQHYEYGKIPKDIKMYPILLSAHHMFQPGVEIQRMKVLDISGPLQVMKENPQRSDQKSGKMNIQERMKKNAETKTKSNENSTEEESE</sequence>
<dbReference type="RefSeq" id="XP_004254105.1">
    <property type="nucleotide sequence ID" value="XM_004254057.1"/>
</dbReference>
<feature type="region of interest" description="Disordered" evidence="1">
    <location>
        <begin position="443"/>
        <end position="482"/>
    </location>
</feature>
<dbReference type="AlphaFoldDB" id="A0A0A1U0D1"/>
<keyword evidence="3" id="KW-1185">Reference proteome</keyword>
<organism evidence="2 3">
    <name type="scientific">Entamoeba invadens IP1</name>
    <dbReference type="NCBI Taxonomy" id="370355"/>
    <lineage>
        <taxon>Eukaryota</taxon>
        <taxon>Amoebozoa</taxon>
        <taxon>Evosea</taxon>
        <taxon>Archamoebae</taxon>
        <taxon>Mastigamoebida</taxon>
        <taxon>Entamoebidae</taxon>
        <taxon>Entamoeba</taxon>
    </lineage>
</organism>
<dbReference type="KEGG" id="eiv:EIN_095910"/>
<gene>
    <name evidence="2" type="ORF">EIN_095910</name>
</gene>
<evidence type="ECO:0000313" key="2">
    <source>
        <dbReference type="EMBL" id="ELP87334.1"/>
    </source>
</evidence>
<name>A0A0A1U0D1_ENTIV</name>
<dbReference type="Proteomes" id="UP000014680">
    <property type="component" value="Unassembled WGS sequence"/>
</dbReference>